<dbReference type="Proteomes" id="UP000271162">
    <property type="component" value="Unassembled WGS sequence"/>
</dbReference>
<dbReference type="STRING" id="27835.A0A0N4XCX6"/>
<evidence type="ECO:0000313" key="2">
    <source>
        <dbReference type="Proteomes" id="UP000271162"/>
    </source>
</evidence>
<evidence type="ECO:0000313" key="1">
    <source>
        <dbReference type="EMBL" id="VDL62823.1"/>
    </source>
</evidence>
<proteinExistence type="predicted"/>
<evidence type="ECO:0000313" key="3">
    <source>
        <dbReference type="WBParaSite" id="NBR_0000033201-mRNA-1"/>
    </source>
</evidence>
<organism evidence="3">
    <name type="scientific">Nippostrongylus brasiliensis</name>
    <name type="common">Rat hookworm</name>
    <dbReference type="NCBI Taxonomy" id="27835"/>
    <lineage>
        <taxon>Eukaryota</taxon>
        <taxon>Metazoa</taxon>
        <taxon>Ecdysozoa</taxon>
        <taxon>Nematoda</taxon>
        <taxon>Chromadorea</taxon>
        <taxon>Rhabditida</taxon>
        <taxon>Rhabditina</taxon>
        <taxon>Rhabditomorpha</taxon>
        <taxon>Strongyloidea</taxon>
        <taxon>Heligmosomidae</taxon>
        <taxon>Nippostrongylus</taxon>
    </lineage>
</organism>
<reference evidence="3" key="1">
    <citation type="submission" date="2016-04" db="UniProtKB">
        <authorList>
            <consortium name="WormBaseParasite"/>
        </authorList>
    </citation>
    <scope>IDENTIFICATION</scope>
</reference>
<dbReference type="EMBL" id="UYSL01000119">
    <property type="protein sequence ID" value="VDL62823.1"/>
    <property type="molecule type" value="Genomic_DNA"/>
</dbReference>
<sequence>MKEFGRVIDRRIVDTVGVSTKQANCSTTDAIRAARLLLEKHQRKRRPLHIAFLDLETAFERVPHEVVCGEMVERSGPQAHYLRHHGSILSRKEFLA</sequence>
<name>A0A0N4XCX6_NIPBR</name>
<accession>A0A0N4XCX6</accession>
<reference evidence="1 2" key="2">
    <citation type="submission" date="2018-11" db="EMBL/GenBank/DDBJ databases">
        <authorList>
            <consortium name="Pathogen Informatics"/>
        </authorList>
    </citation>
    <scope>NUCLEOTIDE SEQUENCE [LARGE SCALE GENOMIC DNA]</scope>
</reference>
<keyword evidence="2" id="KW-1185">Reference proteome</keyword>
<protein>
    <submittedName>
        <fullName evidence="3">Reverse transcriptase domain-containing protein</fullName>
    </submittedName>
</protein>
<dbReference type="WBParaSite" id="NBR_0000033201-mRNA-1">
    <property type="protein sequence ID" value="NBR_0000033201-mRNA-1"/>
    <property type="gene ID" value="NBR_0000033201"/>
</dbReference>
<gene>
    <name evidence="1" type="ORF">NBR_LOCUS333</name>
</gene>
<dbReference type="OMA" id="MVERSGP"/>
<dbReference type="AlphaFoldDB" id="A0A0N4XCX6"/>